<evidence type="ECO:0000313" key="2">
    <source>
        <dbReference type="Proteomes" id="UP001477672"/>
    </source>
</evidence>
<comment type="caution">
    <text evidence="1">The sequence shown here is derived from an EMBL/GenBank/DDBJ whole genome shotgun (WGS) entry which is preliminary data.</text>
</comment>
<dbReference type="EMBL" id="JBBMFA010000110">
    <property type="protein sequence ID" value="MEQ2521487.1"/>
    <property type="molecule type" value="Genomic_DNA"/>
</dbReference>
<gene>
    <name evidence="1" type="ORF">WMO24_13785</name>
</gene>
<name>A0ABV1GI13_9FIRM</name>
<evidence type="ECO:0008006" key="3">
    <source>
        <dbReference type="Google" id="ProtNLM"/>
    </source>
</evidence>
<reference evidence="1 2" key="1">
    <citation type="submission" date="2024-03" db="EMBL/GenBank/DDBJ databases">
        <title>Human intestinal bacterial collection.</title>
        <authorList>
            <person name="Pauvert C."/>
            <person name="Hitch T.C.A."/>
            <person name="Clavel T."/>
        </authorList>
    </citation>
    <scope>NUCLEOTIDE SEQUENCE [LARGE SCALE GENOMIC DNA]</scope>
    <source>
        <strain evidence="1 2">CLA-JM-H11</strain>
    </source>
</reference>
<accession>A0ABV1GI13</accession>
<evidence type="ECO:0000313" key="1">
    <source>
        <dbReference type="EMBL" id="MEQ2521487.1"/>
    </source>
</evidence>
<keyword evidence="2" id="KW-1185">Reference proteome</keyword>
<sequence>MTRQDLEQYERFWRANRSIADRLDEPEGSDYRANRRFMRAVERAIARVEDPLEREVLRLRYTDFRYDRRMTWPEVTAQLYPGRQPDRKTMYRLHRSALRHFEE</sequence>
<dbReference type="Proteomes" id="UP001477672">
    <property type="component" value="Unassembled WGS sequence"/>
</dbReference>
<proteinExistence type="predicted"/>
<organism evidence="1 2">
    <name type="scientific">Ruthenibacterium intestinale</name>
    <dbReference type="NCBI Taxonomy" id="3133163"/>
    <lineage>
        <taxon>Bacteria</taxon>
        <taxon>Bacillati</taxon>
        <taxon>Bacillota</taxon>
        <taxon>Clostridia</taxon>
        <taxon>Eubacteriales</taxon>
        <taxon>Oscillospiraceae</taxon>
        <taxon>Ruthenibacterium</taxon>
    </lineage>
</organism>
<protein>
    <recommendedName>
        <fullName evidence="3">RNA polymerase sigma-70 region 4 domain-containing protein</fullName>
    </recommendedName>
</protein>
<dbReference type="RefSeq" id="WP_349216934.1">
    <property type="nucleotide sequence ID" value="NZ_JBBMFA010000110.1"/>
</dbReference>